<dbReference type="EMBL" id="AUSU01009044">
    <property type="protein sequence ID" value="EPS58616.1"/>
    <property type="molecule type" value="Genomic_DNA"/>
</dbReference>
<dbReference type="InterPro" id="IPR012677">
    <property type="entry name" value="Nucleotide-bd_a/b_plait_sf"/>
</dbReference>
<keyword evidence="1" id="KW-0694">RNA-binding</keyword>
<feature type="domain" description="RRM" evidence="2">
    <location>
        <begin position="19"/>
        <end position="123"/>
    </location>
</feature>
<name>S8C2C7_9LAMI</name>
<dbReference type="SMART" id="SM00360">
    <property type="entry name" value="RRM"/>
    <property type="match status" value="1"/>
</dbReference>
<evidence type="ECO:0000313" key="3">
    <source>
        <dbReference type="EMBL" id="EPS58616.1"/>
    </source>
</evidence>
<sequence>MGNPTEEELYATFLDRVKRTIYVDDLTPHATETVLKAAFDQYGDVKTILFIPNYFEPKNSPRAALVEMDSPKQAEELIVQMRCFPFMISGSPRPAKGLASMPEMFGDRPKKPGRKIFCRWLDPESPQFEVAREIKRLVKKHFAEAAFLLQ</sequence>
<dbReference type="SUPFAM" id="SSF54928">
    <property type="entry name" value="RNA-binding domain, RBD"/>
    <property type="match status" value="1"/>
</dbReference>
<dbReference type="PROSITE" id="PS50102">
    <property type="entry name" value="RRM"/>
    <property type="match status" value="1"/>
</dbReference>
<keyword evidence="4" id="KW-1185">Reference proteome</keyword>
<evidence type="ECO:0000259" key="2">
    <source>
        <dbReference type="PROSITE" id="PS50102"/>
    </source>
</evidence>
<dbReference type="AlphaFoldDB" id="S8C2C7"/>
<dbReference type="PANTHER" id="PTHR36309">
    <property type="entry name" value="RNA-BINDING (RRM/RBD/RNP MOTIFS) FAMILY PROTEIN"/>
    <property type="match status" value="1"/>
</dbReference>
<feature type="non-terminal residue" evidence="3">
    <location>
        <position position="150"/>
    </location>
</feature>
<reference evidence="3 4" key="1">
    <citation type="journal article" date="2013" name="BMC Genomics">
        <title>The miniature genome of a carnivorous plant Genlisea aurea contains a low number of genes and short non-coding sequences.</title>
        <authorList>
            <person name="Leushkin E.V."/>
            <person name="Sutormin R.A."/>
            <person name="Nabieva E.R."/>
            <person name="Penin A.A."/>
            <person name="Kondrashov A.S."/>
            <person name="Logacheva M.D."/>
        </authorList>
    </citation>
    <scope>NUCLEOTIDE SEQUENCE [LARGE SCALE GENOMIC DNA]</scope>
</reference>
<dbReference type="InterPro" id="IPR035979">
    <property type="entry name" value="RBD_domain_sf"/>
</dbReference>
<dbReference type="Gene3D" id="3.30.70.330">
    <property type="match status" value="1"/>
</dbReference>
<dbReference type="InterPro" id="IPR000504">
    <property type="entry name" value="RRM_dom"/>
</dbReference>
<dbReference type="OrthoDB" id="1913496at2759"/>
<dbReference type="GO" id="GO:0003723">
    <property type="term" value="F:RNA binding"/>
    <property type="evidence" value="ECO:0007669"/>
    <property type="project" value="UniProtKB-UniRule"/>
</dbReference>
<evidence type="ECO:0000256" key="1">
    <source>
        <dbReference type="PROSITE-ProRule" id="PRU00176"/>
    </source>
</evidence>
<protein>
    <recommendedName>
        <fullName evidence="2">RRM domain-containing protein</fullName>
    </recommendedName>
</protein>
<evidence type="ECO:0000313" key="4">
    <source>
        <dbReference type="Proteomes" id="UP000015453"/>
    </source>
</evidence>
<organism evidence="3 4">
    <name type="scientific">Genlisea aurea</name>
    <dbReference type="NCBI Taxonomy" id="192259"/>
    <lineage>
        <taxon>Eukaryota</taxon>
        <taxon>Viridiplantae</taxon>
        <taxon>Streptophyta</taxon>
        <taxon>Embryophyta</taxon>
        <taxon>Tracheophyta</taxon>
        <taxon>Spermatophyta</taxon>
        <taxon>Magnoliopsida</taxon>
        <taxon>eudicotyledons</taxon>
        <taxon>Gunneridae</taxon>
        <taxon>Pentapetalae</taxon>
        <taxon>asterids</taxon>
        <taxon>lamiids</taxon>
        <taxon>Lamiales</taxon>
        <taxon>Lentibulariaceae</taxon>
        <taxon>Genlisea</taxon>
    </lineage>
</organism>
<proteinExistence type="predicted"/>
<dbReference type="InterPro" id="IPR053316">
    <property type="entry name" value="Epigenetic_reg_gene_expr"/>
</dbReference>
<dbReference type="Proteomes" id="UP000015453">
    <property type="component" value="Unassembled WGS sequence"/>
</dbReference>
<comment type="caution">
    <text evidence="3">The sequence shown here is derived from an EMBL/GenBank/DDBJ whole genome shotgun (WGS) entry which is preliminary data.</text>
</comment>
<dbReference type="CDD" id="cd00590">
    <property type="entry name" value="RRM_SF"/>
    <property type="match status" value="1"/>
</dbReference>
<gene>
    <name evidence="3" type="ORF">M569_16197</name>
</gene>
<accession>S8C2C7</accession>
<dbReference type="Pfam" id="PF00076">
    <property type="entry name" value="RRM_1"/>
    <property type="match status" value="1"/>
</dbReference>
<dbReference type="PANTHER" id="PTHR36309:SF1">
    <property type="entry name" value="RNA-BINDING (RRM_RBD_RNP MOTIFS) FAMILY PROTEIN"/>
    <property type="match status" value="1"/>
</dbReference>